<evidence type="ECO:0000313" key="1">
    <source>
        <dbReference type="EMBL" id="QHI69868.1"/>
    </source>
</evidence>
<accession>A0A6P1MCS7</accession>
<keyword evidence="2" id="KW-1185">Reference proteome</keyword>
<dbReference type="AlphaFoldDB" id="A0A6P1MCS7"/>
<name>A0A6P1MCS7_9BACT</name>
<dbReference type="Proteomes" id="UP000464954">
    <property type="component" value="Chromosome"/>
</dbReference>
<protein>
    <submittedName>
        <fullName evidence="1">Uncharacterized protein</fullName>
    </submittedName>
</protein>
<proteinExistence type="predicted"/>
<reference evidence="1 2" key="1">
    <citation type="submission" date="2020-01" db="EMBL/GenBank/DDBJ databases">
        <title>Ponticoccus aerotolerans gen. nov., sp. nov., an anaerobic bacterium and proposal of Ponticoccusceae fam. nov., Ponticoccusles ord. nov. and Ponticoccuse classis nov. in the phylum Kiritimatiellaeota.</title>
        <authorList>
            <person name="Zhou L.Y."/>
            <person name="Du Z.J."/>
        </authorList>
    </citation>
    <scope>NUCLEOTIDE SEQUENCE [LARGE SCALE GENOMIC DNA]</scope>
    <source>
        <strain evidence="1 2">S-5007</strain>
    </source>
</reference>
<dbReference type="RefSeq" id="WP_160629050.1">
    <property type="nucleotide sequence ID" value="NZ_CP047593.1"/>
</dbReference>
<dbReference type="EMBL" id="CP047593">
    <property type="protein sequence ID" value="QHI69868.1"/>
    <property type="molecule type" value="Genomic_DNA"/>
</dbReference>
<gene>
    <name evidence="1" type="ORF">GT409_10525</name>
</gene>
<evidence type="ECO:0000313" key="2">
    <source>
        <dbReference type="Proteomes" id="UP000464954"/>
    </source>
</evidence>
<dbReference type="KEGG" id="taer:GT409_10525"/>
<organism evidence="1 2">
    <name type="scientific">Tichowtungia aerotolerans</name>
    <dbReference type="NCBI Taxonomy" id="2697043"/>
    <lineage>
        <taxon>Bacteria</taxon>
        <taxon>Pseudomonadati</taxon>
        <taxon>Kiritimatiellota</taxon>
        <taxon>Tichowtungiia</taxon>
        <taxon>Tichowtungiales</taxon>
        <taxon>Tichowtungiaceae</taxon>
        <taxon>Tichowtungia</taxon>
    </lineage>
</organism>
<sequence length="99" mass="10782">MNSLHSLESGTVSVTNTQKHASWVPVAVLFRFDAPVTGTVTITRTTGETVFQLATVELADNQSAAWIPETDYRFHINDVFTVTSTATNGTVEIIRKAAQ</sequence>